<accession>A0ACC1SFR3</accession>
<protein>
    <submittedName>
        <fullName evidence="1">Uncharacterized protein</fullName>
    </submittedName>
</protein>
<organism evidence="1 2">
    <name type="scientific">Fusarium decemcellulare</name>
    <dbReference type="NCBI Taxonomy" id="57161"/>
    <lineage>
        <taxon>Eukaryota</taxon>
        <taxon>Fungi</taxon>
        <taxon>Dikarya</taxon>
        <taxon>Ascomycota</taxon>
        <taxon>Pezizomycotina</taxon>
        <taxon>Sordariomycetes</taxon>
        <taxon>Hypocreomycetidae</taxon>
        <taxon>Hypocreales</taxon>
        <taxon>Nectriaceae</taxon>
        <taxon>Fusarium</taxon>
        <taxon>Fusarium decemcellulare species complex</taxon>
    </lineage>
</organism>
<evidence type="ECO:0000313" key="1">
    <source>
        <dbReference type="EMBL" id="KAJ3538722.1"/>
    </source>
</evidence>
<name>A0ACC1SFR3_9HYPO</name>
<evidence type="ECO:0000313" key="2">
    <source>
        <dbReference type="Proteomes" id="UP001148629"/>
    </source>
</evidence>
<dbReference type="Proteomes" id="UP001148629">
    <property type="component" value="Unassembled WGS sequence"/>
</dbReference>
<keyword evidence="2" id="KW-1185">Reference proteome</keyword>
<dbReference type="EMBL" id="JANRMS010000502">
    <property type="protein sequence ID" value="KAJ3538722.1"/>
    <property type="molecule type" value="Genomic_DNA"/>
</dbReference>
<gene>
    <name evidence="1" type="ORF">NM208_g5782</name>
</gene>
<comment type="caution">
    <text evidence="1">The sequence shown here is derived from an EMBL/GenBank/DDBJ whole genome shotgun (WGS) entry which is preliminary data.</text>
</comment>
<reference evidence="1" key="1">
    <citation type="submission" date="2022-08" db="EMBL/GenBank/DDBJ databases">
        <title>Genome Sequence of Fusarium decemcellulare.</title>
        <authorList>
            <person name="Buettner E."/>
        </authorList>
    </citation>
    <scope>NUCLEOTIDE SEQUENCE</scope>
    <source>
        <strain evidence="1">Babe19</strain>
    </source>
</reference>
<sequence length="584" mass="66064">MIPRAATNAKDRSHGRLKELQSVLDSPNNQPAILADTVEPNSPAAIEQSVYHGEGSVKSIARLVEDAVLFKTPEETKVGAEFHDVIPKSDNGRLNIRPASFSGPEESGPLLKSYLNGSHQLHPFLERSKLLIELETVHSEGTPHNDPSAFRLFMVFAIGAASMTRSGKPHPTSSFSYYAAAMDCGRANLGLSSLEDIQAILLILIFSIHHDVGIGKIWDLARLAMRICVENKYHRQESLPRDPMQAQIQKRVFWACYINDRHSSSMLGRPLALQDEEIDVEVPLDADDDLVASGNVSSQFMRGFSEVLIQLRHIRLRQITSCMRVHLFKLNPETPCSTIHSMGRQTLSRLDHWRSSYPLLLEPRSVYESKHWRDLNFEREQLRCFRFLVLLEKRRNKELIGPGSYLDLCLKAASQVAALYRQIQGTDKLVMNWTCVHDVLNAGFTALYCGLVHGDLERPWNDSVESWNQAHCLVLDSITSITETLTYISQRWAVVEKHLRVFKMLSGRVSGAMQARHLLIEQSLGLQEQAQLGDAEPNVPEFDAGLREETIPLENLDWSHVDWDHVDWEAILGATNFQEEAWNR</sequence>
<proteinExistence type="predicted"/>